<comment type="caution">
    <text evidence="4">The sequence shown here is derived from an EMBL/GenBank/DDBJ whole genome shotgun (WGS) entry which is preliminary data.</text>
</comment>
<dbReference type="InterPro" id="IPR021858">
    <property type="entry name" value="Fun_TF"/>
</dbReference>
<dbReference type="Gene3D" id="4.10.240.10">
    <property type="entry name" value="Zn(2)-C6 fungal-type DNA-binding domain"/>
    <property type="match status" value="1"/>
</dbReference>
<accession>A0A2S4KRL5</accession>
<feature type="region of interest" description="Disordered" evidence="2">
    <location>
        <begin position="51"/>
        <end position="79"/>
    </location>
</feature>
<dbReference type="Proteomes" id="UP000237481">
    <property type="component" value="Unassembled WGS sequence"/>
</dbReference>
<sequence length="478" mass="52887">MVGVPRSSGCQLCRTRRVKCDELRPGCGNCRKYGVECPGYERGLKFISGKHQIRQRGKRSEPSPSDAALGAGSTPETNASHTAALIAAPKPNRGEFINTIVATVRTNMSQSDITGFLSWIELGRLGTRAVLDGAMCSVAMHLLGKEMSDQTMVAHSRSVYGKSLGSLQASLCHATEWKSPETLCAAMLLCVFELFAGTTSSDTWLQHARGVGTLMEQRGPAAHREGWDAMMILAFRGVLIMCDMFFPTGEACFLSRPEWKPIIRDGGRHLIHPPQLPEHTIHIVDGFFERLAELPAVLGPAHGLRESRTMGTVQQPQPETIAALARRAVECRRLFYAWYEEFKTLSVTPEEVPSKDPNSPFPVVLQHRVAWAGSMHMGYWASILILQEALVQCQWPEDFGESRSELVQNILRSLESVGAGTMGPYRVGFSVRIAYEFASAEHQDWILGLLDRFKKTYAATDRATYPKPRPDGENEPPS</sequence>
<dbReference type="PROSITE" id="PS50048">
    <property type="entry name" value="ZN2_CY6_FUNGAL_2"/>
    <property type="match status" value="1"/>
</dbReference>
<name>A0A2S4KRL5_9HYPO</name>
<dbReference type="PROSITE" id="PS00463">
    <property type="entry name" value="ZN2_CY6_FUNGAL_1"/>
    <property type="match status" value="1"/>
</dbReference>
<dbReference type="InterPro" id="IPR053178">
    <property type="entry name" value="Osmoadaptation_assoc"/>
</dbReference>
<dbReference type="GO" id="GO:0000981">
    <property type="term" value="F:DNA-binding transcription factor activity, RNA polymerase II-specific"/>
    <property type="evidence" value="ECO:0007669"/>
    <property type="project" value="InterPro"/>
</dbReference>
<protein>
    <recommendedName>
        <fullName evidence="3">Zn(2)-C6 fungal-type domain-containing protein</fullName>
    </recommendedName>
</protein>
<keyword evidence="5" id="KW-1185">Reference proteome</keyword>
<dbReference type="EMBL" id="PKSG01000785">
    <property type="protein sequence ID" value="POR32833.1"/>
    <property type="molecule type" value="Genomic_DNA"/>
</dbReference>
<dbReference type="Pfam" id="PF00172">
    <property type="entry name" value="Zn_clus"/>
    <property type="match status" value="1"/>
</dbReference>
<organism evidence="4 5">
    <name type="scientific">Tolypocladium paradoxum</name>
    <dbReference type="NCBI Taxonomy" id="94208"/>
    <lineage>
        <taxon>Eukaryota</taxon>
        <taxon>Fungi</taxon>
        <taxon>Dikarya</taxon>
        <taxon>Ascomycota</taxon>
        <taxon>Pezizomycotina</taxon>
        <taxon>Sordariomycetes</taxon>
        <taxon>Hypocreomycetidae</taxon>
        <taxon>Hypocreales</taxon>
        <taxon>Ophiocordycipitaceae</taxon>
        <taxon>Tolypocladium</taxon>
    </lineage>
</organism>
<dbReference type="PANTHER" id="PTHR38111">
    <property type="entry name" value="ZN(2)-C6 FUNGAL-TYPE DOMAIN-CONTAINING PROTEIN-RELATED"/>
    <property type="match status" value="1"/>
</dbReference>
<reference evidence="4 5" key="1">
    <citation type="submission" date="2018-01" db="EMBL/GenBank/DDBJ databases">
        <title>Harnessing the power of phylogenomics to disentangle the directionality and signatures of interkingdom host jumping in the parasitic fungal genus Tolypocladium.</title>
        <authorList>
            <person name="Quandt C.A."/>
            <person name="Patterson W."/>
            <person name="Spatafora J.W."/>
        </authorList>
    </citation>
    <scope>NUCLEOTIDE SEQUENCE [LARGE SCALE GENOMIC DNA]</scope>
    <source>
        <strain evidence="4 5">NRBC 100945</strain>
    </source>
</reference>
<evidence type="ECO:0000313" key="4">
    <source>
        <dbReference type="EMBL" id="POR32833.1"/>
    </source>
</evidence>
<dbReference type="InterPro" id="IPR001138">
    <property type="entry name" value="Zn2Cys6_DnaBD"/>
</dbReference>
<evidence type="ECO:0000259" key="3">
    <source>
        <dbReference type="PROSITE" id="PS50048"/>
    </source>
</evidence>
<dbReference type="InterPro" id="IPR036864">
    <property type="entry name" value="Zn2-C6_fun-type_DNA-bd_sf"/>
</dbReference>
<dbReference type="PANTHER" id="PTHR38111:SF5">
    <property type="entry name" value="TRANSCRIPTION FACTOR DOMAIN-CONTAINING PROTEIN"/>
    <property type="match status" value="1"/>
</dbReference>
<dbReference type="Pfam" id="PF11951">
    <property type="entry name" value="Fungal_trans_2"/>
    <property type="match status" value="1"/>
</dbReference>
<evidence type="ECO:0000256" key="2">
    <source>
        <dbReference type="SAM" id="MobiDB-lite"/>
    </source>
</evidence>
<dbReference type="CDD" id="cd00067">
    <property type="entry name" value="GAL4"/>
    <property type="match status" value="1"/>
</dbReference>
<dbReference type="OrthoDB" id="3525185at2759"/>
<dbReference type="GO" id="GO:0008270">
    <property type="term" value="F:zinc ion binding"/>
    <property type="evidence" value="ECO:0007669"/>
    <property type="project" value="InterPro"/>
</dbReference>
<dbReference type="STRING" id="94208.A0A2S4KRL5"/>
<keyword evidence="1" id="KW-0539">Nucleus</keyword>
<evidence type="ECO:0000256" key="1">
    <source>
        <dbReference type="ARBA" id="ARBA00023242"/>
    </source>
</evidence>
<gene>
    <name evidence="4" type="ORF">TPAR_06966</name>
</gene>
<dbReference type="SMART" id="SM00066">
    <property type="entry name" value="GAL4"/>
    <property type="match status" value="1"/>
</dbReference>
<feature type="domain" description="Zn(2)-C6 fungal-type" evidence="3">
    <location>
        <begin position="9"/>
        <end position="37"/>
    </location>
</feature>
<dbReference type="AlphaFoldDB" id="A0A2S4KRL5"/>
<proteinExistence type="predicted"/>
<evidence type="ECO:0000313" key="5">
    <source>
        <dbReference type="Proteomes" id="UP000237481"/>
    </source>
</evidence>
<dbReference type="SUPFAM" id="SSF57701">
    <property type="entry name" value="Zn2/Cys6 DNA-binding domain"/>
    <property type="match status" value="1"/>
</dbReference>